<dbReference type="InParanoid" id="D0N180"/>
<dbReference type="Proteomes" id="UP000006643">
    <property type="component" value="Unassembled WGS sequence"/>
</dbReference>
<dbReference type="VEuPathDB" id="FungiDB:PITG_04420"/>
<sequence>MLAGAAFSSALVFGAFITRAEAHGYLEQPKPSWKDDSQSYGLDKMIWPIQMVEVVGGRRFYVMVDNYWDIGSGGDQVGKFKTMAKEKSMSSVGYGQGTEMRKHPGKRRRAARSIRRNSQVAGQWWWWLHPHWAL</sequence>
<keyword evidence="3" id="KW-1185">Reference proteome</keyword>
<dbReference type="EMBL" id="DS028122">
    <property type="protein sequence ID" value="EEY67393.1"/>
    <property type="molecule type" value="Genomic_DNA"/>
</dbReference>
<evidence type="ECO:0008006" key="4">
    <source>
        <dbReference type="Google" id="ProtNLM"/>
    </source>
</evidence>
<reference evidence="3" key="1">
    <citation type="journal article" date="2009" name="Nature">
        <title>Genome sequence and analysis of the Irish potato famine pathogen Phytophthora infestans.</title>
        <authorList>
            <consortium name="The Broad Institute Genome Sequencing Platform"/>
            <person name="Haas B.J."/>
            <person name="Kamoun S."/>
            <person name="Zody M.C."/>
            <person name="Jiang R.H."/>
            <person name="Handsaker R.E."/>
            <person name="Cano L.M."/>
            <person name="Grabherr M."/>
            <person name="Kodira C.D."/>
            <person name="Raffaele S."/>
            <person name="Torto-Alalibo T."/>
            <person name="Bozkurt T.O."/>
            <person name="Ah-Fong A.M."/>
            <person name="Alvarado L."/>
            <person name="Anderson V.L."/>
            <person name="Armstrong M.R."/>
            <person name="Avrova A."/>
            <person name="Baxter L."/>
            <person name="Beynon J."/>
            <person name="Boevink P.C."/>
            <person name="Bollmann S.R."/>
            <person name="Bos J.I."/>
            <person name="Bulone V."/>
            <person name="Cai G."/>
            <person name="Cakir C."/>
            <person name="Carrington J.C."/>
            <person name="Chawner M."/>
            <person name="Conti L."/>
            <person name="Costanzo S."/>
            <person name="Ewan R."/>
            <person name="Fahlgren N."/>
            <person name="Fischbach M.A."/>
            <person name="Fugelstad J."/>
            <person name="Gilroy E.M."/>
            <person name="Gnerre S."/>
            <person name="Green P.J."/>
            <person name="Grenville-Briggs L.J."/>
            <person name="Griffith J."/>
            <person name="Grunwald N.J."/>
            <person name="Horn K."/>
            <person name="Horner N.R."/>
            <person name="Hu C.H."/>
            <person name="Huitema E."/>
            <person name="Jeong D.H."/>
            <person name="Jones A.M."/>
            <person name="Jones J.D."/>
            <person name="Jones R.W."/>
            <person name="Karlsson E.K."/>
            <person name="Kunjeti S.G."/>
            <person name="Lamour K."/>
            <person name="Liu Z."/>
            <person name="Ma L."/>
            <person name="Maclean D."/>
            <person name="Chibucos M.C."/>
            <person name="McDonald H."/>
            <person name="McWalters J."/>
            <person name="Meijer H.J."/>
            <person name="Morgan W."/>
            <person name="Morris P.F."/>
            <person name="Munro C.A."/>
            <person name="O'Neill K."/>
            <person name="Ospina-Giraldo M."/>
            <person name="Pinzon A."/>
            <person name="Pritchard L."/>
            <person name="Ramsahoye B."/>
            <person name="Ren Q."/>
            <person name="Restrepo S."/>
            <person name="Roy S."/>
            <person name="Sadanandom A."/>
            <person name="Savidor A."/>
            <person name="Schornack S."/>
            <person name="Schwartz D.C."/>
            <person name="Schumann U.D."/>
            <person name="Schwessinger B."/>
            <person name="Seyer L."/>
            <person name="Sharpe T."/>
            <person name="Silvar C."/>
            <person name="Song J."/>
            <person name="Studholme D.J."/>
            <person name="Sykes S."/>
            <person name="Thines M."/>
            <person name="van de Vondervoort P.J."/>
            <person name="Phuntumart V."/>
            <person name="Wawra S."/>
            <person name="Weide R."/>
            <person name="Win J."/>
            <person name="Young C."/>
            <person name="Zhou S."/>
            <person name="Fry W."/>
            <person name="Meyers B.C."/>
            <person name="van West P."/>
            <person name="Ristaino J."/>
            <person name="Govers F."/>
            <person name="Birch P.R."/>
            <person name="Whisson S.C."/>
            <person name="Judelson H.S."/>
            <person name="Nusbaum C."/>
        </authorList>
    </citation>
    <scope>NUCLEOTIDE SEQUENCE [LARGE SCALE GENOMIC DNA]</scope>
    <source>
        <strain evidence="3">T30-4</strain>
    </source>
</reference>
<dbReference type="AlphaFoldDB" id="D0N180"/>
<accession>D0N180</accession>
<dbReference type="RefSeq" id="XP_002906041.1">
    <property type="nucleotide sequence ID" value="XM_002905995.1"/>
</dbReference>
<dbReference type="HOGENOM" id="CLU_1900328_0_0_1"/>
<name>D0N180_PHYIT</name>
<feature type="chain" id="PRO_5003012800" description="Secreted RxLR effector peptide protein" evidence="1">
    <location>
        <begin position="23"/>
        <end position="134"/>
    </location>
</feature>
<evidence type="ECO:0000313" key="3">
    <source>
        <dbReference type="Proteomes" id="UP000006643"/>
    </source>
</evidence>
<gene>
    <name evidence="2" type="ORF">PITG_04420</name>
</gene>
<protein>
    <recommendedName>
        <fullName evidence="4">Secreted RxLR effector peptide protein</fullName>
    </recommendedName>
</protein>
<evidence type="ECO:0000256" key="1">
    <source>
        <dbReference type="SAM" id="SignalP"/>
    </source>
</evidence>
<proteinExistence type="predicted"/>
<dbReference type="GeneID" id="9466282"/>
<dbReference type="KEGG" id="pif:PITG_04420"/>
<dbReference type="OrthoDB" id="124137at2759"/>
<evidence type="ECO:0000313" key="2">
    <source>
        <dbReference type="EMBL" id="EEY67393.1"/>
    </source>
</evidence>
<feature type="signal peptide" evidence="1">
    <location>
        <begin position="1"/>
        <end position="22"/>
    </location>
</feature>
<organism evidence="2 3">
    <name type="scientific">Phytophthora infestans (strain T30-4)</name>
    <name type="common">Potato late blight agent</name>
    <dbReference type="NCBI Taxonomy" id="403677"/>
    <lineage>
        <taxon>Eukaryota</taxon>
        <taxon>Sar</taxon>
        <taxon>Stramenopiles</taxon>
        <taxon>Oomycota</taxon>
        <taxon>Peronosporomycetes</taxon>
        <taxon>Peronosporales</taxon>
        <taxon>Peronosporaceae</taxon>
        <taxon>Phytophthora</taxon>
    </lineage>
</organism>
<keyword evidence="1" id="KW-0732">Signal</keyword>